<sequence>MSNPMMDRTIREGVQAGRNQAPVMSDQQLNDLFNQPAAENRNTGRPVDDRAMTYDDVMMKTGVLFAILLAGAVLGWFVPVLAFPAMLIGLVLGLVNAFKREPNKALIIGYAAFQGVFLGGISGIFEARYSGIVLQAVLATLCVFGVMLALFKFKGVRYGSKMMKFMMIAVGGYAVFSLINFGVAMFTGTGGARSVEITLFGMTMPLGVIIGIVATVLAAMTLIADFQMIEEGVKQRIPEKYSWLCAFSLMTTLVWLYLEILRLISYFRN</sequence>
<dbReference type="Pfam" id="PF12811">
    <property type="entry name" value="BaxI_1"/>
    <property type="match status" value="1"/>
</dbReference>
<accession>A0ABN0SS45</accession>
<name>A0ABN0SS45_9MICO</name>
<dbReference type="Proteomes" id="UP001498238">
    <property type="component" value="Unassembled WGS sequence"/>
</dbReference>
<reference evidence="2 3" key="1">
    <citation type="submission" date="2024-01" db="EMBL/GenBank/DDBJ databases">
        <title>Characterization of antibiotic resistant novel bacterial strains and their environmental applications.</title>
        <authorList>
            <person name="Manzoor S."/>
            <person name="Abbas S."/>
            <person name="Arshad M."/>
            <person name="Ahmed I."/>
        </authorList>
    </citation>
    <scope>NUCLEOTIDE SEQUENCE [LARGE SCALE GENOMIC DNA]</scope>
    <source>
        <strain evidence="2 3">NCCP-602</strain>
    </source>
</reference>
<dbReference type="PANTHER" id="PTHR41282:SF1">
    <property type="entry name" value="CONSERVED TRANSMEMBRANE PROTEIN-RELATED"/>
    <property type="match status" value="1"/>
</dbReference>
<protein>
    <submittedName>
        <fullName evidence="2">Bax inhibitor-1/YccA family protein</fullName>
    </submittedName>
</protein>
<keyword evidence="1" id="KW-1133">Transmembrane helix</keyword>
<feature type="transmembrane region" description="Helical" evidence="1">
    <location>
        <begin position="62"/>
        <end position="95"/>
    </location>
</feature>
<organism evidence="2 3">
    <name type="scientific">Brevibacterium metallidurans</name>
    <dbReference type="NCBI Taxonomy" id="1482676"/>
    <lineage>
        <taxon>Bacteria</taxon>
        <taxon>Bacillati</taxon>
        <taxon>Actinomycetota</taxon>
        <taxon>Actinomycetes</taxon>
        <taxon>Micrococcales</taxon>
        <taxon>Brevibacteriaceae</taxon>
        <taxon>Brevibacterium</taxon>
    </lineage>
</organism>
<keyword evidence="1" id="KW-0472">Membrane</keyword>
<gene>
    <name evidence="2" type="ORF">NCCP602_32390</name>
</gene>
<comment type="caution">
    <text evidence="2">The sequence shown here is derived from an EMBL/GenBank/DDBJ whole genome shotgun (WGS) entry which is preliminary data.</text>
</comment>
<dbReference type="PANTHER" id="PTHR41282">
    <property type="entry name" value="CONSERVED TRANSMEMBRANE PROTEIN-RELATED"/>
    <property type="match status" value="1"/>
</dbReference>
<feature type="transmembrane region" description="Helical" evidence="1">
    <location>
        <begin position="206"/>
        <end position="229"/>
    </location>
</feature>
<keyword evidence="3" id="KW-1185">Reference proteome</keyword>
<evidence type="ECO:0000313" key="2">
    <source>
        <dbReference type="EMBL" id="GAA0037277.1"/>
    </source>
</evidence>
<evidence type="ECO:0000313" key="3">
    <source>
        <dbReference type="Proteomes" id="UP001498238"/>
    </source>
</evidence>
<dbReference type="EMBL" id="BAAAAF010000020">
    <property type="protein sequence ID" value="GAA0037277.1"/>
    <property type="molecule type" value="Genomic_DNA"/>
</dbReference>
<feature type="transmembrane region" description="Helical" evidence="1">
    <location>
        <begin position="241"/>
        <end position="258"/>
    </location>
</feature>
<dbReference type="InterPro" id="IPR010539">
    <property type="entry name" value="BaxI_1-like"/>
</dbReference>
<keyword evidence="1" id="KW-0812">Transmembrane</keyword>
<feature type="transmembrane region" description="Helical" evidence="1">
    <location>
        <begin position="131"/>
        <end position="153"/>
    </location>
</feature>
<feature type="transmembrane region" description="Helical" evidence="1">
    <location>
        <begin position="165"/>
        <end position="186"/>
    </location>
</feature>
<evidence type="ECO:0000256" key="1">
    <source>
        <dbReference type="SAM" id="Phobius"/>
    </source>
</evidence>
<proteinExistence type="predicted"/>
<dbReference type="PIRSF" id="PIRSF009160">
    <property type="entry name" value="UCP009160"/>
    <property type="match status" value="1"/>
</dbReference>
<feature type="transmembrane region" description="Helical" evidence="1">
    <location>
        <begin position="107"/>
        <end position="125"/>
    </location>
</feature>